<evidence type="ECO:0000256" key="1">
    <source>
        <dbReference type="ARBA" id="ARBA00004571"/>
    </source>
</evidence>
<keyword evidence="4" id="KW-1134">Transmembrane beta strand</keyword>
<keyword evidence="8" id="KW-0998">Cell outer membrane</keyword>
<proteinExistence type="inferred from homology"/>
<gene>
    <name evidence="11" type="ORF">E1956_00675</name>
</gene>
<keyword evidence="5" id="KW-1029">Fimbrium biogenesis</keyword>
<dbReference type="Proteomes" id="UP000295727">
    <property type="component" value="Chromosome 1"/>
</dbReference>
<evidence type="ECO:0000256" key="5">
    <source>
        <dbReference type="ARBA" id="ARBA00022558"/>
    </source>
</evidence>
<dbReference type="EMBL" id="CP038148">
    <property type="protein sequence ID" value="QBQ95833.1"/>
    <property type="molecule type" value="Genomic_DNA"/>
</dbReference>
<comment type="subcellular location">
    <subcellularLocation>
        <location evidence="1">Cell outer membrane</location>
        <topology evidence="1">Multi-pass membrane protein</topology>
    </subcellularLocation>
</comment>
<keyword evidence="7" id="KW-0472">Membrane</keyword>
<keyword evidence="6" id="KW-0812">Transmembrane</keyword>
<evidence type="ECO:0000256" key="6">
    <source>
        <dbReference type="ARBA" id="ARBA00022692"/>
    </source>
</evidence>
<dbReference type="InterPro" id="IPR025885">
    <property type="entry name" value="PapC_N"/>
</dbReference>
<dbReference type="PANTHER" id="PTHR30451">
    <property type="entry name" value="OUTER MEMBRANE USHER PROTEIN"/>
    <property type="match status" value="1"/>
</dbReference>
<evidence type="ECO:0000256" key="3">
    <source>
        <dbReference type="ARBA" id="ARBA00022448"/>
    </source>
</evidence>
<feature type="domain" description="PapC N-terminal" evidence="10">
    <location>
        <begin position="81"/>
        <end position="198"/>
    </location>
</feature>
<dbReference type="GO" id="GO:0015473">
    <property type="term" value="F:fimbrial usher porin activity"/>
    <property type="evidence" value="ECO:0007669"/>
    <property type="project" value="InterPro"/>
</dbReference>
<dbReference type="KEGG" id="ppai:E1956_00675"/>
<dbReference type="InterPro" id="IPR042186">
    <property type="entry name" value="FimD_plug_dom"/>
</dbReference>
<feature type="region of interest" description="Disordered" evidence="9">
    <location>
        <begin position="35"/>
        <end position="74"/>
    </location>
</feature>
<name>A0A4P7CQ86_9BURK</name>
<sequence>MVAIRGSLFPVCGVALLFAPLTGYAGEPYLSGDDLESDANDATRPGPSFLPAVPNQHDADVPGPPAHDEEGPQLEPIKAGVYVNGRWNGYYSLTVRDDGLFCVPVSDWLEWGVAEDARFVPDGDAGETQCVQPQRPAADPQTETPGEEDEAVRLSYDASQQRMTVRIDASLLSHSRGSVQPARLDHGVSALLLDYQFSSSRSEGSNVPAEGRATTLYGTINAGANFGPWRFRTRQVYSRGTAGPPQWENLGTWLQRDIASLRARLLIGEGTTDSLLFDGVPFTGVQLKSEDDLRPDYLTRYAPVVRGMALGNAEVFVRQRGVLIYHANVAPGPFAFHDVHPPSSSGDLNVTIREADGTERVTIIPYISMPLLLHDRDVKYAFNVGRYRRDSSDERYAQPEFMQATLGFGLPLGLSVFAGIVEARGYRSTAAGAGWRLGAAGAASLDVARSNAAQTGGATTSGYRIRARYAKTFATSGTGISIDWRRFTGESFRTLTDQLQRDADRAFWRELFGDDAPDAPAEAKRRSQLRLDVRQNFGGTANLYATLSAYRYTGNSPSRLSTQIGASWYGERFDIDVQAGWNRFANQSNVAFMATLSIPLSIGWKKGSLRYAASVNRDDDGALAWGNQLSGSALRDYRLSYSLSQQRSSDTGNQYGARVGYQADAGRIDAGYENGRGYHKTDLALAGGVVAYRDGVVAGQSLGETIAVVDAPGYADANVDGQLGTRTDAAGRAVISHLTPYRVNRVGLDGLELGDDLDYTSLFREVAPTLGAVIYVPIRPQRMLAPD</sequence>
<dbReference type="OrthoDB" id="6554712at2"/>
<reference evidence="11 12" key="1">
    <citation type="submission" date="2019-03" db="EMBL/GenBank/DDBJ databases">
        <title>Paraburkholderia sp. 7MH5, isolated from subtropical forest soil.</title>
        <authorList>
            <person name="Gao Z.-H."/>
            <person name="Qiu L.-H."/>
        </authorList>
    </citation>
    <scope>NUCLEOTIDE SEQUENCE [LARGE SCALE GENOMIC DNA]</scope>
    <source>
        <strain evidence="11 12">7MH5</strain>
    </source>
</reference>
<evidence type="ECO:0000256" key="4">
    <source>
        <dbReference type="ARBA" id="ARBA00022452"/>
    </source>
</evidence>
<feature type="region of interest" description="Disordered" evidence="9">
    <location>
        <begin position="120"/>
        <end position="149"/>
    </location>
</feature>
<dbReference type="Gene3D" id="2.60.40.3110">
    <property type="match status" value="1"/>
</dbReference>
<dbReference type="Pfam" id="PF13954">
    <property type="entry name" value="PapC_N"/>
    <property type="match status" value="1"/>
</dbReference>
<evidence type="ECO:0000256" key="7">
    <source>
        <dbReference type="ARBA" id="ARBA00023136"/>
    </source>
</evidence>
<dbReference type="Gene3D" id="2.60.40.2610">
    <property type="entry name" value="Outer membrane usher protein FimD, plug domain"/>
    <property type="match status" value="1"/>
</dbReference>
<accession>A0A4P7CQ86</accession>
<organism evidence="11 12">
    <name type="scientific">Paraburkholderia pallida</name>
    <dbReference type="NCBI Taxonomy" id="2547399"/>
    <lineage>
        <taxon>Bacteria</taxon>
        <taxon>Pseudomonadati</taxon>
        <taxon>Pseudomonadota</taxon>
        <taxon>Betaproteobacteria</taxon>
        <taxon>Burkholderiales</taxon>
        <taxon>Burkholderiaceae</taxon>
        <taxon>Paraburkholderia</taxon>
    </lineage>
</organism>
<dbReference type="PANTHER" id="PTHR30451:SF21">
    <property type="entry name" value="FIMBRIAL USHER DOMAIN-CONTAINING PROTEIN YDET-RELATED"/>
    <property type="match status" value="1"/>
</dbReference>
<protein>
    <submittedName>
        <fullName evidence="11">Fimbrial biogenesis outer membrane usher protein</fullName>
    </submittedName>
</protein>
<evidence type="ECO:0000256" key="2">
    <source>
        <dbReference type="ARBA" id="ARBA00008064"/>
    </source>
</evidence>
<evidence type="ECO:0000259" key="10">
    <source>
        <dbReference type="Pfam" id="PF13954"/>
    </source>
</evidence>
<dbReference type="AlphaFoldDB" id="A0A4P7CQ86"/>
<evidence type="ECO:0000313" key="12">
    <source>
        <dbReference type="Proteomes" id="UP000295727"/>
    </source>
</evidence>
<keyword evidence="3" id="KW-0813">Transport</keyword>
<dbReference type="GO" id="GO:0009279">
    <property type="term" value="C:cell outer membrane"/>
    <property type="evidence" value="ECO:0007669"/>
    <property type="project" value="UniProtKB-SubCell"/>
</dbReference>
<comment type="similarity">
    <text evidence="2">Belongs to the fimbrial export usher family.</text>
</comment>
<dbReference type="InterPro" id="IPR000015">
    <property type="entry name" value="Fimb_usher"/>
</dbReference>
<evidence type="ECO:0000313" key="11">
    <source>
        <dbReference type="EMBL" id="QBQ95833.1"/>
    </source>
</evidence>
<dbReference type="Pfam" id="PF00577">
    <property type="entry name" value="Usher"/>
    <property type="match status" value="1"/>
</dbReference>
<keyword evidence="12" id="KW-1185">Reference proteome</keyword>
<evidence type="ECO:0000256" key="9">
    <source>
        <dbReference type="SAM" id="MobiDB-lite"/>
    </source>
</evidence>
<dbReference type="GO" id="GO:0009297">
    <property type="term" value="P:pilus assembly"/>
    <property type="evidence" value="ECO:0007669"/>
    <property type="project" value="InterPro"/>
</dbReference>
<evidence type="ECO:0000256" key="8">
    <source>
        <dbReference type="ARBA" id="ARBA00023237"/>
    </source>
</evidence>